<dbReference type="Proteomes" id="UP000692954">
    <property type="component" value="Unassembled WGS sequence"/>
</dbReference>
<evidence type="ECO:0000313" key="2">
    <source>
        <dbReference type="Proteomes" id="UP000692954"/>
    </source>
</evidence>
<organism evidence="1 2">
    <name type="scientific">Paramecium sonneborni</name>
    <dbReference type="NCBI Taxonomy" id="65129"/>
    <lineage>
        <taxon>Eukaryota</taxon>
        <taxon>Sar</taxon>
        <taxon>Alveolata</taxon>
        <taxon>Ciliophora</taxon>
        <taxon>Intramacronucleata</taxon>
        <taxon>Oligohymenophorea</taxon>
        <taxon>Peniculida</taxon>
        <taxon>Parameciidae</taxon>
        <taxon>Paramecium</taxon>
    </lineage>
</organism>
<sequence length="94" mass="11112">MQICRLLKCNLSLSDLRIAQHQTYVQLVLIKTSIYTQYGNKLINYSYSFLKLLILLIKNTQSKISICVCQELEESFVRRLTQRIKNSKIKRIMN</sequence>
<proteinExistence type="predicted"/>
<protein>
    <submittedName>
        <fullName evidence="1">Uncharacterized protein</fullName>
    </submittedName>
</protein>
<dbReference type="EMBL" id="CAJJDN010000049">
    <property type="protein sequence ID" value="CAD8086109.1"/>
    <property type="molecule type" value="Genomic_DNA"/>
</dbReference>
<dbReference type="AlphaFoldDB" id="A0A8S1N4N9"/>
<comment type="caution">
    <text evidence="1">The sequence shown here is derived from an EMBL/GenBank/DDBJ whole genome shotgun (WGS) entry which is preliminary data.</text>
</comment>
<reference evidence="1" key="1">
    <citation type="submission" date="2021-01" db="EMBL/GenBank/DDBJ databases">
        <authorList>
            <consortium name="Genoscope - CEA"/>
            <person name="William W."/>
        </authorList>
    </citation>
    <scope>NUCLEOTIDE SEQUENCE</scope>
</reference>
<accession>A0A8S1N4N9</accession>
<evidence type="ECO:0000313" key="1">
    <source>
        <dbReference type="EMBL" id="CAD8086109.1"/>
    </source>
</evidence>
<keyword evidence="2" id="KW-1185">Reference proteome</keyword>
<gene>
    <name evidence="1" type="ORF">PSON_ATCC_30995.1.T0490197</name>
</gene>
<name>A0A8S1N4N9_9CILI</name>